<dbReference type="Gene3D" id="2.10.25.140">
    <property type="match status" value="1"/>
</dbReference>
<keyword evidence="6 15" id="KW-0677">Repeat</keyword>
<dbReference type="SMART" id="SM00181">
    <property type="entry name" value="EGF"/>
    <property type="match status" value="27"/>
</dbReference>
<feature type="disulfide bond" evidence="13">
    <location>
        <begin position="1091"/>
        <end position="1101"/>
    </location>
</feature>
<dbReference type="SMART" id="SM00051">
    <property type="entry name" value="DSL"/>
    <property type="match status" value="1"/>
</dbReference>
<sequence>CAEACAERFSALKVLTYFCYLHEAQSSPRRAEIETEMRRAGDTVSVLQGRSVERGRRYSQIPSNDEHSEYSVYSYCGDNFPQPEKRSSRSGTVDTQISVTSDESPPLRRCHRPLFITVVTIVHCALIIYICVAGGIEDISFTPFVMSESVNTFGFIANNNNGSMHKEKVSRYSGVNGFIGPNSSFLVTVGAKFGPCMKKLEVIENRVKSIEENESDFVCCSYNGECGMMKNASCPGVVIDSENCSSNSVNCTHGITLRPCCLGLYCQCQVISQSKCSFQRGHWHKDKLLCKDVNCLEGICAMSKGKDKTSGHQWYRLITPIFLHLGIIHLVTNLFFQIPVGILIEREIGTVRICLIYLISGIGGNLFCGLFNPLSPQVGASGALFGLIGLLIVKLLQLRHEVRRPCCEVLCLLGVVLISFGFKSHEKVFKRSLSVSLTVERRELCQTRLVIKESSPAEPVFLDVLNAAKLAHDKPIKPLSIESLVVISVACLVTESRKLKISCFCSVFKGVAASIRSGVTDYKDVSDQSSPNEHVFARPSLHDNITLLTDTLRFFVLEQLWHVVVRPSHSAASFVDFNKRATSGDIRLTIIGSGSFEIHLVSLKNIEGEKLDGGCCDGSRTIYRGQSVCLDECDTFFKACLKQYTSYVSSVSGPCTFGESTTAVLGGSSITFTNTSSSNNGFRNPISIRFTFSWLTTYFLVLEAWDADNSSNGELIDRATQRGTLFPNKTWELHTYNGPAATISYKIRVICDTNYYGSQCNILCQPRNDSFGHYTCDENGRKVCMPGWRGNRCDIAICKTGCDPVHGSCNVPGECLCNPGWGGELCDQCRVYPGCVHGTCSQPWQCNCDPQWGGYLCDQDLNSCRSLPCQNGGICYNVAAGRYKCNCQDGFTGVNCETAIDFCASSPCKNNGTCHNDTNNFRCTCPPGWAGPTCEINRDCTSQPCQNGGVCRNSGQGNQCVCPPGWTGHMCEHDVDECASSPCSNDGKCIDLINDFACECKAGWKGRFCNESINDCAGQCRNGGTCTDLANDYQCSCPSGFTGKDCETNIDDCQSNPCVNGGVCVDGIQTYTCICKTGFTGSECQVAVNECQPSPCVHGTCSDLLNDYKCTCSSGYTGRNCSVLATANTCNPYPCQHGAACIKHADGSETCVCPAGYTGAFCETDINECLNATCHNGGTCVDAISGFKCVCPSGYTGSTCQIYGNACLSSPCQSSATCVDKAGGYECVCSAGYTGVNCDHGINDCGPLNPCRNGGTCLDRLNGYQCQCRPEFTGADCDVPINVCTSNSCFNNGTCIQGVGAFTCSCPPGFTGQKCEAKIDACDSNPCHNGATCHSLDFAGYTCSCSAGFTGQDCATRINYCDNFACDNGGTCSNGLLGASCICMPGFSGGHCEVNIDECLSGPCLNGGRCIDKNNSFHCVCPTATRGRLCEEVINPCLEPATVNGTSILRDSGICGAHGTCELLSPGNYSCKCAKDYKGNHCHEKIDNCRNHSCKNGASCLDGIESYTCVCADGWEGPNCTQNINECSSSPCRNGGNCTDLVNGFLCKCPGNWKGKFCRSKTSHCSDSPCLNGGLCRETGDSFQCECQNGFTGDICQIAPKPCSSNPCQNEGTCLNSPDGVGFSCACSDAWEGSLCEKSNGFTGKDCETNTDDCQSNPCVNGGVCVDGIQTYTCICKTGFTGSECQVAVNECQPSPCVHGTCSDLLNDYKCTCSSGYTGRNSTCIKHADGSETCVCPAGYTGAFCETDINECLNATCHNGGTCVDAISGFKCVCPSGYTGSTCQINANACLSSPCHSSATCMDKAGGYECVCAAGYTGVNSDCDVPVNVCTSNSCFNNGTCIQGTLPVIHALVLLDSLVKTAPQGLTTVITSPASTRRTEVAQKAAVDIARFIRAVPSNKQEEINITLYNVLIAVEEVTVERSVTLSFHEEQAAPDYLIPLIASLVVLAAILLLILCIRGKWRERRRANRETRLATRTTLKKKRNTTQEKPLTTARTYYNQTSTDSTASSSTTASTRSTELRNFEYNRASLLDSTPSVCSTPQVLSPPLSPKEEGAKDEWRRFRVQRNSTQIEIIV</sequence>
<dbReference type="InterPro" id="IPR013032">
    <property type="entry name" value="EGF-like_CS"/>
</dbReference>
<feature type="domain" description="EGF-like" evidence="18">
    <location>
        <begin position="1165"/>
        <end position="1201"/>
    </location>
</feature>
<feature type="disulfide bond" evidence="13">
    <location>
        <begin position="1676"/>
        <end position="1685"/>
    </location>
</feature>
<dbReference type="Pfam" id="PF01414">
    <property type="entry name" value="DSL"/>
    <property type="match status" value="1"/>
</dbReference>
<feature type="domain" description="EGF-like" evidence="18">
    <location>
        <begin position="1357"/>
        <end position="1393"/>
    </location>
</feature>
<accession>A0ABN8SC49</accession>
<keyword evidence="5 15" id="KW-0812">Transmembrane</keyword>
<feature type="domain" description="EGF-like" evidence="18">
    <location>
        <begin position="1318"/>
        <end position="1355"/>
    </location>
</feature>
<feature type="transmembrane region" description="Helical" evidence="17">
    <location>
        <begin position="348"/>
        <end position="372"/>
    </location>
</feature>
<evidence type="ECO:0000256" key="6">
    <source>
        <dbReference type="ARBA" id="ARBA00022737"/>
    </source>
</evidence>
<evidence type="ECO:0000313" key="21">
    <source>
        <dbReference type="Proteomes" id="UP001159427"/>
    </source>
</evidence>
<feature type="domain" description="EGF-like" evidence="18">
    <location>
        <begin position="1786"/>
        <end position="1824"/>
    </location>
</feature>
<feature type="disulfide bond" evidence="13">
    <location>
        <begin position="1000"/>
        <end position="1009"/>
    </location>
</feature>
<feature type="domain" description="EGF-like" evidence="18">
    <location>
        <begin position="1012"/>
        <end position="1047"/>
    </location>
</feature>
<feature type="domain" description="EGF-like" evidence="18">
    <location>
        <begin position="1748"/>
        <end position="1784"/>
    </location>
</feature>
<feature type="disulfide bond" evidence="13">
    <location>
        <begin position="1306"/>
        <end position="1315"/>
    </location>
</feature>
<dbReference type="SMART" id="SM00179">
    <property type="entry name" value="EGF_CA"/>
    <property type="match status" value="24"/>
</dbReference>
<feature type="non-terminal residue" evidence="20">
    <location>
        <position position="1"/>
    </location>
</feature>
<feature type="disulfide bond" evidence="13">
    <location>
        <begin position="1692"/>
        <end position="1702"/>
    </location>
</feature>
<evidence type="ECO:0000256" key="3">
    <source>
        <dbReference type="ARBA" id="ARBA00022473"/>
    </source>
</evidence>
<dbReference type="InterPro" id="IPR011651">
    <property type="entry name" value="Notch_ligand_N"/>
</dbReference>
<feature type="disulfide bond" evidence="13">
    <location>
        <begin position="925"/>
        <end position="934"/>
    </location>
</feature>
<dbReference type="Gene3D" id="2.10.25.10">
    <property type="entry name" value="Laminin"/>
    <property type="match status" value="25"/>
</dbReference>
<reference evidence="20 21" key="1">
    <citation type="submission" date="2022-05" db="EMBL/GenBank/DDBJ databases">
        <authorList>
            <consortium name="Genoscope - CEA"/>
            <person name="William W."/>
        </authorList>
    </citation>
    <scope>NUCLEOTIDE SEQUENCE [LARGE SCALE GENOMIC DNA]</scope>
</reference>
<dbReference type="InterPro" id="IPR051022">
    <property type="entry name" value="Notch_Cell-Fate_Det"/>
</dbReference>
<evidence type="ECO:0000256" key="8">
    <source>
        <dbReference type="ARBA" id="ARBA00022843"/>
    </source>
</evidence>
<keyword evidence="11 13" id="KW-1015">Disulfide bond</keyword>
<dbReference type="PROSITE" id="PS50026">
    <property type="entry name" value="EGF_3"/>
    <property type="match status" value="25"/>
</dbReference>
<evidence type="ECO:0000256" key="17">
    <source>
        <dbReference type="SAM" id="Phobius"/>
    </source>
</evidence>
<evidence type="ECO:0000256" key="10">
    <source>
        <dbReference type="ARBA" id="ARBA00023136"/>
    </source>
</evidence>
<feature type="disulfide bond" evidence="13">
    <location>
        <begin position="1112"/>
        <end position="1121"/>
    </location>
</feature>
<dbReference type="PANTHER" id="PTHR24049:SF18">
    <property type="entry name" value="DELTA-LIKE PROTEIN"/>
    <property type="match status" value="1"/>
</dbReference>
<dbReference type="InterPro" id="IPR000152">
    <property type="entry name" value="EGF-type_Asp/Asn_hydroxyl_site"/>
</dbReference>
<dbReference type="Gene3D" id="2.60.40.3510">
    <property type="match status" value="1"/>
</dbReference>
<feature type="disulfide bond" evidence="14">
    <location>
        <begin position="764"/>
        <end position="776"/>
    </location>
</feature>
<feature type="domain" description="EGF-like" evidence="18">
    <location>
        <begin position="794"/>
        <end position="827"/>
    </location>
</feature>
<feature type="transmembrane region" description="Helical" evidence="17">
    <location>
        <begin position="314"/>
        <end position="336"/>
    </location>
</feature>
<dbReference type="PROSITE" id="PS01187">
    <property type="entry name" value="EGF_CA"/>
    <property type="match status" value="6"/>
</dbReference>
<protein>
    <recommendedName>
        <fullName evidence="15">Delta-like protein</fullName>
    </recommendedName>
</protein>
<dbReference type="SUPFAM" id="SSF57184">
    <property type="entry name" value="Growth factor receptor domain"/>
    <property type="match status" value="3"/>
</dbReference>
<dbReference type="InterPro" id="IPR035952">
    <property type="entry name" value="Rhomboid-like_sf"/>
</dbReference>
<feature type="disulfide bond" evidence="13">
    <location>
        <begin position="1383"/>
        <end position="1392"/>
    </location>
</feature>
<feature type="transmembrane region" description="Helical" evidence="17">
    <location>
        <begin position="378"/>
        <end position="396"/>
    </location>
</feature>
<feature type="disulfide bond" evidence="13">
    <location>
        <begin position="1075"/>
        <end position="1084"/>
    </location>
</feature>
<feature type="disulfide bond" evidence="13">
    <location>
        <begin position="962"/>
        <end position="971"/>
    </location>
</feature>
<feature type="disulfide bond" evidence="14">
    <location>
        <begin position="784"/>
        <end position="793"/>
    </location>
</feature>
<dbReference type="PROSITE" id="PS01186">
    <property type="entry name" value="EGF_2"/>
    <property type="match status" value="18"/>
</dbReference>
<feature type="domain" description="EGF-like" evidence="18">
    <location>
        <begin position="974"/>
        <end position="1010"/>
    </location>
</feature>
<evidence type="ECO:0000256" key="11">
    <source>
        <dbReference type="ARBA" id="ARBA00023157"/>
    </source>
</evidence>
<keyword evidence="8" id="KW-0832">Ubl conjugation</keyword>
<feature type="compositionally biased region" description="Low complexity" evidence="16">
    <location>
        <begin position="2002"/>
        <end position="2018"/>
    </location>
</feature>
<keyword evidence="12" id="KW-0325">Glycoprotein</keyword>
<feature type="disulfide bond" evidence="13">
    <location>
        <begin position="1016"/>
        <end position="1026"/>
    </location>
</feature>
<feature type="disulfide bond" evidence="13">
    <location>
        <begin position="1153"/>
        <end position="1162"/>
    </location>
</feature>
<evidence type="ECO:0000256" key="4">
    <source>
        <dbReference type="ARBA" id="ARBA00022536"/>
    </source>
</evidence>
<feature type="region of interest" description="Disordered" evidence="16">
    <location>
        <begin position="2035"/>
        <end position="2057"/>
    </location>
</feature>
<keyword evidence="3 15" id="KW-0217">Developmental protein</keyword>
<dbReference type="SUPFAM" id="SSF57196">
    <property type="entry name" value="EGF/Laminin"/>
    <property type="match status" value="15"/>
</dbReference>
<evidence type="ECO:0000256" key="1">
    <source>
        <dbReference type="ARBA" id="ARBA00004141"/>
    </source>
</evidence>
<feature type="transmembrane region" description="Helical" evidence="17">
    <location>
        <begin position="1937"/>
        <end position="1958"/>
    </location>
</feature>
<feature type="disulfide bond" evidence="13">
    <location>
        <begin position="1229"/>
        <end position="1238"/>
    </location>
</feature>
<dbReference type="PROSITE" id="PS51051">
    <property type="entry name" value="DSL"/>
    <property type="match status" value="1"/>
</dbReference>
<evidence type="ECO:0000256" key="9">
    <source>
        <dbReference type="ARBA" id="ARBA00022989"/>
    </source>
</evidence>
<feature type="domain" description="EGF-like" evidence="18">
    <location>
        <begin position="860"/>
        <end position="897"/>
    </location>
</feature>
<feature type="domain" description="EGF-like" evidence="18">
    <location>
        <begin position="1688"/>
        <end position="1723"/>
    </location>
</feature>
<feature type="domain" description="EGF-like" evidence="18">
    <location>
        <begin position="1561"/>
        <end position="1597"/>
    </location>
</feature>
<feature type="region of interest" description="Disordered" evidence="16">
    <location>
        <begin position="1969"/>
        <end position="2019"/>
    </location>
</feature>
<keyword evidence="7" id="KW-0221">Differentiation</keyword>
<evidence type="ECO:0000256" key="12">
    <source>
        <dbReference type="ARBA" id="ARBA00023180"/>
    </source>
</evidence>
<evidence type="ECO:0000256" key="13">
    <source>
        <dbReference type="PROSITE-ProRule" id="PRU00076"/>
    </source>
</evidence>
<feature type="disulfide bond" evidence="14">
    <location>
        <begin position="751"/>
        <end position="760"/>
    </location>
</feature>
<feature type="domain" description="DSL" evidence="19">
    <location>
        <begin position="749"/>
        <end position="793"/>
    </location>
</feature>
<feature type="compositionally biased region" description="Polar residues" evidence="16">
    <location>
        <begin position="1988"/>
        <end position="2001"/>
    </location>
</feature>
<feature type="transmembrane region" description="Helical" evidence="17">
    <location>
        <begin position="114"/>
        <end position="136"/>
    </location>
</feature>
<dbReference type="Pfam" id="PF12661">
    <property type="entry name" value="hEGF"/>
    <property type="match status" value="4"/>
</dbReference>
<dbReference type="InterPro" id="IPR018097">
    <property type="entry name" value="EGF_Ca-bd_CS"/>
</dbReference>
<dbReference type="Pfam" id="PF25024">
    <property type="entry name" value="EGF_TEN"/>
    <property type="match status" value="1"/>
</dbReference>
<evidence type="ECO:0000256" key="7">
    <source>
        <dbReference type="ARBA" id="ARBA00022782"/>
    </source>
</evidence>
<feature type="domain" description="EGF-like" evidence="18">
    <location>
        <begin position="1280"/>
        <end position="1316"/>
    </location>
</feature>
<evidence type="ECO:0000256" key="14">
    <source>
        <dbReference type="PROSITE-ProRule" id="PRU00377"/>
    </source>
</evidence>
<feature type="disulfide bond" evidence="13">
    <location>
        <begin position="1037"/>
        <end position="1046"/>
    </location>
</feature>
<dbReference type="SUPFAM" id="SSF144091">
    <property type="entry name" value="Rhomboid-like"/>
    <property type="match status" value="1"/>
</dbReference>
<dbReference type="Gene3D" id="1.20.1540.10">
    <property type="entry name" value="Rhomboid-like"/>
    <property type="match status" value="1"/>
</dbReference>
<feature type="disulfide bond" evidence="13">
    <location>
        <begin position="887"/>
        <end position="896"/>
    </location>
</feature>
<feature type="domain" description="EGF-like" evidence="18">
    <location>
        <begin position="1395"/>
        <end position="1431"/>
    </location>
</feature>
<feature type="domain" description="EGF-like" evidence="18">
    <location>
        <begin position="899"/>
        <end position="935"/>
    </location>
</feature>
<dbReference type="PRINTS" id="PR00010">
    <property type="entry name" value="EGFBLOOD"/>
</dbReference>
<feature type="disulfide bond" evidence="13">
    <location>
        <begin position="1473"/>
        <end position="1482"/>
    </location>
</feature>
<feature type="domain" description="EGF-like" evidence="18">
    <location>
        <begin position="1485"/>
        <end position="1521"/>
    </location>
</feature>
<feature type="domain" description="EGF-like" evidence="18">
    <location>
        <begin position="1241"/>
        <end position="1278"/>
    </location>
</feature>
<proteinExistence type="predicted"/>
<dbReference type="CDD" id="cd00054">
    <property type="entry name" value="EGF_CA"/>
    <property type="match status" value="21"/>
</dbReference>
<evidence type="ECO:0000256" key="16">
    <source>
        <dbReference type="SAM" id="MobiDB-lite"/>
    </source>
</evidence>
<feature type="transmembrane region" description="Helical" evidence="17">
    <location>
        <begin position="405"/>
        <end position="422"/>
    </location>
</feature>
<feature type="domain" description="EGF-like" evidence="18">
    <location>
        <begin position="1523"/>
        <end position="1559"/>
    </location>
</feature>
<feature type="domain" description="EGF-like" evidence="18">
    <location>
        <begin position="1203"/>
        <end position="1239"/>
    </location>
</feature>
<feature type="disulfide bond" evidence="13">
    <location>
        <begin position="1774"/>
        <end position="1783"/>
    </location>
</feature>
<keyword evidence="15" id="KW-0732">Signal</keyword>
<feature type="domain" description="EGF-like" evidence="18">
    <location>
        <begin position="1650"/>
        <end position="1686"/>
    </location>
</feature>
<feature type="domain" description="EGF-like" evidence="18">
    <location>
        <begin position="1049"/>
        <end position="1085"/>
    </location>
</feature>
<dbReference type="Pfam" id="PF01694">
    <property type="entry name" value="Rhomboid"/>
    <property type="match status" value="1"/>
</dbReference>
<feature type="domain" description="EGF-like" evidence="18">
    <location>
        <begin position="1599"/>
        <end position="1637"/>
    </location>
</feature>
<evidence type="ECO:0000313" key="20">
    <source>
        <dbReference type="EMBL" id="CAH3188825.1"/>
    </source>
</evidence>
<dbReference type="InterPro" id="IPR001774">
    <property type="entry name" value="DSL"/>
</dbReference>
<feature type="disulfide bond" evidence="13">
    <location>
        <begin position="1627"/>
        <end position="1636"/>
    </location>
</feature>
<feature type="domain" description="EGF-like" evidence="18">
    <location>
        <begin position="936"/>
        <end position="972"/>
    </location>
</feature>
<keyword evidence="4 13" id="KW-0245">EGF-like domain</keyword>
<feature type="disulfide bond" evidence="13">
    <location>
        <begin position="1191"/>
        <end position="1200"/>
    </location>
</feature>
<dbReference type="EMBL" id="CALNXI010002549">
    <property type="protein sequence ID" value="CAH3188825.1"/>
    <property type="molecule type" value="Genomic_DNA"/>
</dbReference>
<organism evidence="20 21">
    <name type="scientific">Porites evermanni</name>
    <dbReference type="NCBI Taxonomy" id="104178"/>
    <lineage>
        <taxon>Eukaryota</taxon>
        <taxon>Metazoa</taxon>
        <taxon>Cnidaria</taxon>
        <taxon>Anthozoa</taxon>
        <taxon>Hexacorallia</taxon>
        <taxon>Scleractinia</taxon>
        <taxon>Fungiina</taxon>
        <taxon>Poritidae</taxon>
        <taxon>Porites</taxon>
    </lineage>
</organism>
<dbReference type="InterPro" id="IPR022764">
    <property type="entry name" value="Peptidase_S54_rhomboid_dom"/>
</dbReference>
<feature type="region of interest" description="Disordered" evidence="16">
    <location>
        <begin position="82"/>
        <end position="104"/>
    </location>
</feature>
<comment type="caution">
    <text evidence="13">Lacks conserved residue(s) required for the propagation of feature annotation.</text>
</comment>
<feature type="domain" description="EGF-like" evidence="18">
    <location>
        <begin position="1446"/>
        <end position="1483"/>
    </location>
</feature>
<keyword evidence="10 15" id="KW-0472">Membrane</keyword>
<dbReference type="PROSITE" id="PS00010">
    <property type="entry name" value="ASX_HYDROXYL"/>
    <property type="match status" value="15"/>
</dbReference>
<dbReference type="Pfam" id="PF00008">
    <property type="entry name" value="EGF"/>
    <property type="match status" value="14"/>
</dbReference>
<feature type="disulfide bond" evidence="13">
    <location>
        <begin position="1549"/>
        <end position="1558"/>
    </location>
</feature>
<evidence type="ECO:0000259" key="18">
    <source>
        <dbReference type="PROSITE" id="PS50026"/>
    </source>
</evidence>
<gene>
    <name evidence="20" type="ORF">PEVE_00018829</name>
</gene>
<evidence type="ECO:0000256" key="5">
    <source>
        <dbReference type="ARBA" id="ARBA00022692"/>
    </source>
</evidence>
<feature type="disulfide bond" evidence="13">
    <location>
        <begin position="1421"/>
        <end position="1430"/>
    </location>
</feature>
<dbReference type="InterPro" id="IPR009030">
    <property type="entry name" value="Growth_fac_rcpt_cys_sf"/>
</dbReference>
<comment type="function">
    <text evidence="15">Putative Notch ligand involved in the mediation of Notch signaling.</text>
</comment>
<feature type="disulfide bond" evidence="13">
    <location>
        <begin position="1587"/>
        <end position="1596"/>
    </location>
</feature>
<feature type="domain" description="EGF-like" evidence="18">
    <location>
        <begin position="1126"/>
        <end position="1163"/>
    </location>
</feature>
<comment type="subcellular location">
    <subcellularLocation>
        <location evidence="1">Membrane</location>
        <topology evidence="1">Multi-pass membrane protein</topology>
    </subcellularLocation>
    <subcellularLocation>
        <location evidence="2 15">Membrane</location>
        <topology evidence="2 15">Single-pass type I membrane protein</topology>
    </subcellularLocation>
</comment>
<dbReference type="PROSITE" id="PS00022">
    <property type="entry name" value="EGF_1"/>
    <property type="match status" value="23"/>
</dbReference>
<evidence type="ECO:0000259" key="19">
    <source>
        <dbReference type="PROSITE" id="PS51051"/>
    </source>
</evidence>
<feature type="compositionally biased region" description="Polar residues" evidence="16">
    <location>
        <begin position="89"/>
        <end position="103"/>
    </location>
</feature>
<feature type="disulfide bond" evidence="13">
    <location>
        <begin position="1268"/>
        <end position="1277"/>
    </location>
</feature>
<name>A0ABN8SC49_9CNID</name>
<feature type="disulfide bond" evidence="13">
    <location>
        <begin position="1608"/>
        <end position="1625"/>
    </location>
</feature>
<dbReference type="Proteomes" id="UP001159427">
    <property type="component" value="Unassembled WGS sequence"/>
</dbReference>
<comment type="caution">
    <text evidence="20">The sequence shown here is derived from an EMBL/GenBank/DDBJ whole genome shotgun (WGS) entry which is preliminary data.</text>
</comment>
<feature type="domain" description="EGF-like" evidence="18">
    <location>
        <begin position="1087"/>
        <end position="1122"/>
    </location>
</feature>
<keyword evidence="9 15" id="KW-1133">Transmembrane helix</keyword>
<keyword evidence="21" id="KW-1185">Reference proteome</keyword>
<dbReference type="Pfam" id="PF07657">
    <property type="entry name" value="MNNL"/>
    <property type="match status" value="1"/>
</dbReference>
<dbReference type="InterPro" id="IPR000742">
    <property type="entry name" value="EGF"/>
</dbReference>
<feature type="disulfide bond" evidence="13">
    <location>
        <begin position="1511"/>
        <end position="1520"/>
    </location>
</feature>
<feature type="compositionally biased region" description="Polar residues" evidence="16">
    <location>
        <begin position="2035"/>
        <end position="2044"/>
    </location>
</feature>
<evidence type="ECO:0000256" key="2">
    <source>
        <dbReference type="ARBA" id="ARBA00004479"/>
    </source>
</evidence>
<feature type="disulfide bond" evidence="13">
    <location>
        <begin position="1345"/>
        <end position="1354"/>
    </location>
</feature>
<feature type="disulfide bond" evidence="13">
    <location>
        <begin position="817"/>
        <end position="826"/>
    </location>
</feature>
<evidence type="ECO:0000256" key="15">
    <source>
        <dbReference type="RuleBase" id="RU280815"/>
    </source>
</evidence>
<dbReference type="PANTHER" id="PTHR24049">
    <property type="entry name" value="CRUMBS FAMILY MEMBER"/>
    <property type="match status" value="1"/>
</dbReference>
<dbReference type="InterPro" id="IPR001881">
    <property type="entry name" value="EGF-like_Ca-bd_dom"/>
</dbReference>